<evidence type="ECO:0000313" key="2">
    <source>
        <dbReference type="Proteomes" id="UP000821845"/>
    </source>
</evidence>
<accession>A0ACB7TCE0</accession>
<reference evidence="1" key="1">
    <citation type="submission" date="2020-05" db="EMBL/GenBank/DDBJ databases">
        <title>Large-scale comparative analyses of tick genomes elucidate their genetic diversity and vector capacities.</title>
        <authorList>
            <person name="Jia N."/>
            <person name="Wang J."/>
            <person name="Shi W."/>
            <person name="Du L."/>
            <person name="Sun Y."/>
            <person name="Zhan W."/>
            <person name="Jiang J."/>
            <person name="Wang Q."/>
            <person name="Zhang B."/>
            <person name="Ji P."/>
            <person name="Sakyi L.B."/>
            <person name="Cui X."/>
            <person name="Yuan T."/>
            <person name="Jiang B."/>
            <person name="Yang W."/>
            <person name="Lam T.T.-Y."/>
            <person name="Chang Q."/>
            <person name="Ding S."/>
            <person name="Wang X."/>
            <person name="Zhu J."/>
            <person name="Ruan X."/>
            <person name="Zhao L."/>
            <person name="Wei J."/>
            <person name="Que T."/>
            <person name="Du C."/>
            <person name="Cheng J."/>
            <person name="Dai P."/>
            <person name="Han X."/>
            <person name="Huang E."/>
            <person name="Gao Y."/>
            <person name="Liu J."/>
            <person name="Shao H."/>
            <person name="Ye R."/>
            <person name="Li L."/>
            <person name="Wei W."/>
            <person name="Wang X."/>
            <person name="Wang C."/>
            <person name="Yang T."/>
            <person name="Huo Q."/>
            <person name="Li W."/>
            <person name="Guo W."/>
            <person name="Chen H."/>
            <person name="Zhou L."/>
            <person name="Ni X."/>
            <person name="Tian J."/>
            <person name="Zhou Y."/>
            <person name="Sheng Y."/>
            <person name="Liu T."/>
            <person name="Pan Y."/>
            <person name="Xia L."/>
            <person name="Li J."/>
            <person name="Zhao F."/>
            <person name="Cao W."/>
        </authorList>
    </citation>
    <scope>NUCLEOTIDE SEQUENCE</scope>
    <source>
        <strain evidence="1">Hyas-2018</strain>
    </source>
</reference>
<proteinExistence type="predicted"/>
<evidence type="ECO:0000313" key="1">
    <source>
        <dbReference type="EMBL" id="KAH6944675.1"/>
    </source>
</evidence>
<keyword evidence="2" id="KW-1185">Reference proteome</keyword>
<comment type="caution">
    <text evidence="1">The sequence shown here is derived from an EMBL/GenBank/DDBJ whole genome shotgun (WGS) entry which is preliminary data.</text>
</comment>
<dbReference type="Proteomes" id="UP000821845">
    <property type="component" value="Chromosome 1"/>
</dbReference>
<name>A0ACB7TCE0_HYAAI</name>
<protein>
    <submittedName>
        <fullName evidence="1">Uncharacterized protein</fullName>
    </submittedName>
</protein>
<gene>
    <name evidence="1" type="ORF">HPB50_004452</name>
</gene>
<dbReference type="EMBL" id="CM023481">
    <property type="protein sequence ID" value="KAH6944675.1"/>
    <property type="molecule type" value="Genomic_DNA"/>
</dbReference>
<organism evidence="1 2">
    <name type="scientific">Hyalomma asiaticum</name>
    <name type="common">Tick</name>
    <dbReference type="NCBI Taxonomy" id="266040"/>
    <lineage>
        <taxon>Eukaryota</taxon>
        <taxon>Metazoa</taxon>
        <taxon>Ecdysozoa</taxon>
        <taxon>Arthropoda</taxon>
        <taxon>Chelicerata</taxon>
        <taxon>Arachnida</taxon>
        <taxon>Acari</taxon>
        <taxon>Parasitiformes</taxon>
        <taxon>Ixodida</taxon>
        <taxon>Ixodoidea</taxon>
        <taxon>Ixodidae</taxon>
        <taxon>Hyalomminae</taxon>
        <taxon>Hyalomma</taxon>
    </lineage>
</organism>
<sequence>MGFGSSPEACPAPSARASAVRAFAAARASVVPRWWSLSRLVGGENHLNAGPPMCLAFHGASSVSGKHGHFSHVCLLRERSAIKWFYSCSALPNLVIGEYQPTRFSRAKAWTARERQPRTARREGHAAGWAWDAALHAAISKSI</sequence>